<dbReference type="PANTHER" id="PTHR35400:SF3">
    <property type="entry name" value="SLL1072 PROTEIN"/>
    <property type="match status" value="1"/>
</dbReference>
<dbReference type="SUPFAM" id="SSF52980">
    <property type="entry name" value="Restriction endonuclease-like"/>
    <property type="match status" value="1"/>
</dbReference>
<gene>
    <name evidence="2" type="ORF">E6W39_28500</name>
</gene>
<dbReference type="AlphaFoldDB" id="A0A540WAM6"/>
<dbReference type="Gene3D" id="3.90.1570.10">
    <property type="entry name" value="tt1808, chain A"/>
    <property type="match status" value="1"/>
</dbReference>
<name>A0A540WAM6_9ACTN</name>
<keyword evidence="2" id="KW-0378">Hydrolase</keyword>
<dbReference type="PANTHER" id="PTHR35400">
    <property type="entry name" value="SLR1083 PROTEIN"/>
    <property type="match status" value="1"/>
</dbReference>
<dbReference type="EMBL" id="VIGB01000003">
    <property type="protein sequence ID" value="TQF05454.1"/>
    <property type="molecule type" value="Genomic_DNA"/>
</dbReference>
<evidence type="ECO:0000259" key="1">
    <source>
        <dbReference type="Pfam" id="PF05685"/>
    </source>
</evidence>
<organism evidence="2 3">
    <name type="scientific">Kitasatospora acidiphila</name>
    <dbReference type="NCBI Taxonomy" id="2567942"/>
    <lineage>
        <taxon>Bacteria</taxon>
        <taxon>Bacillati</taxon>
        <taxon>Actinomycetota</taxon>
        <taxon>Actinomycetes</taxon>
        <taxon>Kitasatosporales</taxon>
        <taxon>Streptomycetaceae</taxon>
        <taxon>Kitasatospora</taxon>
    </lineage>
</organism>
<dbReference type="Pfam" id="PF05685">
    <property type="entry name" value="Uma2"/>
    <property type="match status" value="1"/>
</dbReference>
<reference evidence="2 3" key="1">
    <citation type="submission" date="2019-06" db="EMBL/GenBank/DDBJ databases">
        <title>Description of Kitasatospora acidophila sp. nov. isolated from pine grove soil, and reclassification of Streptomyces novaecaesareae to Kitasatospora novaeceasareae comb. nov.</title>
        <authorList>
            <person name="Kim M.J."/>
        </authorList>
    </citation>
    <scope>NUCLEOTIDE SEQUENCE [LARGE SCALE GENOMIC DNA]</scope>
    <source>
        <strain evidence="2 3">MMS16-CNU292</strain>
    </source>
</reference>
<dbReference type="InterPro" id="IPR012296">
    <property type="entry name" value="Nuclease_put_TT1808"/>
</dbReference>
<evidence type="ECO:0000313" key="3">
    <source>
        <dbReference type="Proteomes" id="UP000319103"/>
    </source>
</evidence>
<keyword evidence="2" id="KW-0540">Nuclease</keyword>
<dbReference type="InterPro" id="IPR011335">
    <property type="entry name" value="Restrct_endonuc-II-like"/>
</dbReference>
<evidence type="ECO:0000313" key="2">
    <source>
        <dbReference type="EMBL" id="TQF05454.1"/>
    </source>
</evidence>
<dbReference type="CDD" id="cd06260">
    <property type="entry name" value="DUF820-like"/>
    <property type="match status" value="1"/>
</dbReference>
<protein>
    <submittedName>
        <fullName evidence="2">Uma2 family endonuclease</fullName>
    </submittedName>
</protein>
<keyword evidence="2" id="KW-0255">Endonuclease</keyword>
<keyword evidence="3" id="KW-1185">Reference proteome</keyword>
<dbReference type="InterPro" id="IPR008538">
    <property type="entry name" value="Uma2"/>
</dbReference>
<proteinExistence type="predicted"/>
<dbReference type="Proteomes" id="UP000319103">
    <property type="component" value="Unassembled WGS sequence"/>
</dbReference>
<dbReference type="OrthoDB" id="4537149at2"/>
<dbReference type="RefSeq" id="WP_141635930.1">
    <property type="nucleotide sequence ID" value="NZ_VIGB01000003.1"/>
</dbReference>
<comment type="caution">
    <text evidence="2">The sequence shown here is derived from an EMBL/GenBank/DDBJ whole genome shotgun (WGS) entry which is preliminary data.</text>
</comment>
<accession>A0A540WAM6</accession>
<sequence length="185" mass="20201">MTAVDDRMTGIFENLEVPEGLKAELLRGEIVMMAGPDLVHNLIVAEIQRQVPYARWRAIGTQDLSFPGDGSEPQPDLVVFERGAVEEHGRLLPAPLVTLVVEVVSKTSVHRDYRVKRELYAEGGIAAYLIVDPLKGECLLLTGPTGAAAGGIPDYLNEQPSKFGDPLVVDVLDLTLDTSEFRTYS</sequence>
<dbReference type="GO" id="GO:0004519">
    <property type="term" value="F:endonuclease activity"/>
    <property type="evidence" value="ECO:0007669"/>
    <property type="project" value="UniProtKB-KW"/>
</dbReference>
<feature type="domain" description="Putative restriction endonuclease" evidence="1">
    <location>
        <begin position="12"/>
        <end position="167"/>
    </location>
</feature>